<evidence type="ECO:0000256" key="1">
    <source>
        <dbReference type="SAM" id="SignalP"/>
    </source>
</evidence>
<name>A0A1G7K383_9GAMM</name>
<dbReference type="EMBL" id="CP076114">
    <property type="protein sequence ID" value="UUD65406.1"/>
    <property type="molecule type" value="Genomic_DNA"/>
</dbReference>
<dbReference type="AlphaFoldDB" id="A0A1G7K383"/>
<dbReference type="Proteomes" id="UP000887421">
    <property type="component" value="Chromosome"/>
</dbReference>
<feature type="chain" id="PRO_5017250164" evidence="1">
    <location>
        <begin position="22"/>
        <end position="75"/>
    </location>
</feature>
<evidence type="ECO:0000313" key="2">
    <source>
        <dbReference type="EMBL" id="SDF31219.1"/>
    </source>
</evidence>
<evidence type="ECO:0000313" key="3">
    <source>
        <dbReference type="EMBL" id="UUD65406.1"/>
    </source>
</evidence>
<protein>
    <submittedName>
        <fullName evidence="2">Uncharacterized protein</fullName>
    </submittedName>
</protein>
<dbReference type="OrthoDB" id="7017559at2"/>
<proteinExistence type="predicted"/>
<keyword evidence="5" id="KW-1185">Reference proteome</keyword>
<evidence type="ECO:0000313" key="4">
    <source>
        <dbReference type="Proteomes" id="UP000243378"/>
    </source>
</evidence>
<reference evidence="2 4" key="1">
    <citation type="submission" date="2016-10" db="EMBL/GenBank/DDBJ databases">
        <authorList>
            <person name="de Groot N.N."/>
        </authorList>
    </citation>
    <scope>NUCLEOTIDE SEQUENCE [LARGE SCALE GENOMIC DNA]</scope>
    <source>
        <strain evidence="2 4">LMG 25475</strain>
    </source>
</reference>
<evidence type="ECO:0000313" key="5">
    <source>
        <dbReference type="Proteomes" id="UP000887421"/>
    </source>
</evidence>
<gene>
    <name evidence="3" type="ORF">D16iCDA_07000</name>
    <name evidence="2" type="ORF">SAMN05216381_1341</name>
</gene>
<organism evidence="2 4">
    <name type="scientific">Phytopseudomonas seleniipraecipitans</name>
    <dbReference type="NCBI Taxonomy" id="640205"/>
    <lineage>
        <taxon>Bacteria</taxon>
        <taxon>Pseudomonadati</taxon>
        <taxon>Pseudomonadota</taxon>
        <taxon>Gammaproteobacteria</taxon>
        <taxon>Pseudomonadales</taxon>
        <taxon>Pseudomonadaceae</taxon>
        <taxon>Phytopseudomonas</taxon>
    </lineage>
</organism>
<accession>A0A1G7K383</accession>
<sequence>MRLEIARGMFLVAALSVSVFAAASWYEPGHGVVNSHGRSYCVNPDLKRVSAPQVQANQNLLWLMLSLSQGMRPQG</sequence>
<dbReference type="EMBL" id="FNBM01000002">
    <property type="protein sequence ID" value="SDF31219.1"/>
    <property type="molecule type" value="Genomic_DNA"/>
</dbReference>
<keyword evidence="1" id="KW-0732">Signal</keyword>
<feature type="signal peptide" evidence="1">
    <location>
        <begin position="1"/>
        <end position="21"/>
    </location>
</feature>
<reference evidence="3" key="2">
    <citation type="submission" date="2021-05" db="EMBL/GenBank/DDBJ databases">
        <title>Complete genome sequence of Pseudomonas seleniipraecipitans strain D1-6.</title>
        <authorList>
            <person name="Lafi F."/>
            <person name="Eida A."/>
            <person name="Alam I."/>
            <person name="Hert H."/>
            <person name="Saad M."/>
        </authorList>
    </citation>
    <scope>NUCLEOTIDE SEQUENCE</scope>
    <source>
        <strain evidence="3">D1-6</strain>
    </source>
</reference>
<dbReference type="Proteomes" id="UP000243378">
    <property type="component" value="Unassembled WGS sequence"/>
</dbReference>
<dbReference type="STRING" id="640205.SAMN05216381_1341"/>